<dbReference type="SMART" id="SM00860">
    <property type="entry name" value="SMI1_KNR4"/>
    <property type="match status" value="1"/>
</dbReference>
<comment type="caution">
    <text evidence="2">The sequence shown here is derived from an EMBL/GenBank/DDBJ whole genome shotgun (WGS) entry which is preliminary data.</text>
</comment>
<sequence>MLKELMTKISKITGMQFVQASKEEIAKLESLNLPEDFTNYFLSYNGTKKFNLGDLRICSIANVLVENNELVPGRDVSKYGYIVFATNLGGDAYCFDLSKEGIEYTLDNTPIVMLDHEEDYEIMSKQQVSGYAEKIADNLVMFLQDELKERENNL</sequence>
<evidence type="ECO:0000313" key="2">
    <source>
        <dbReference type="EMBL" id="TKI57394.1"/>
    </source>
</evidence>
<name>A0A4U2YAR3_9BACL</name>
<reference evidence="2 3" key="1">
    <citation type="submission" date="2019-04" db="EMBL/GenBank/DDBJ databases">
        <title>Whole genome sequencing of Brevibacillus sp. TGS2-1.</title>
        <authorList>
            <person name="Choi A."/>
        </authorList>
    </citation>
    <scope>NUCLEOTIDE SEQUENCE [LARGE SCALE GENOMIC DNA]</scope>
    <source>
        <strain evidence="2 3">TGS2-1</strain>
    </source>
</reference>
<evidence type="ECO:0000313" key="3">
    <source>
        <dbReference type="Proteomes" id="UP000307841"/>
    </source>
</evidence>
<dbReference type="Proteomes" id="UP000307841">
    <property type="component" value="Unassembled WGS sequence"/>
</dbReference>
<feature type="domain" description="Knr4/Smi1-like" evidence="1">
    <location>
        <begin position="19"/>
        <end position="145"/>
    </location>
</feature>
<gene>
    <name evidence="2" type="ORF">E8L90_19120</name>
</gene>
<dbReference type="InterPro" id="IPR018958">
    <property type="entry name" value="Knr4/Smi1-like_dom"/>
</dbReference>
<accession>A0A4U2YAR3</accession>
<keyword evidence="3" id="KW-1185">Reference proteome</keyword>
<dbReference type="InterPro" id="IPR037883">
    <property type="entry name" value="Knr4/Smi1-like_sf"/>
</dbReference>
<proteinExistence type="predicted"/>
<dbReference type="Gene3D" id="3.40.1580.10">
    <property type="entry name" value="SMI1/KNR4-like"/>
    <property type="match status" value="1"/>
</dbReference>
<dbReference type="Pfam" id="PF09346">
    <property type="entry name" value="SMI1_KNR4"/>
    <property type="match status" value="1"/>
</dbReference>
<evidence type="ECO:0000259" key="1">
    <source>
        <dbReference type="SMART" id="SM00860"/>
    </source>
</evidence>
<dbReference type="RefSeq" id="WP_137030834.1">
    <property type="nucleotide sequence ID" value="NZ_SZNK01000001.1"/>
</dbReference>
<dbReference type="AlphaFoldDB" id="A0A4U2YAR3"/>
<organism evidence="2 3">
    <name type="scientific">Brevibacillus antibioticus</name>
    <dbReference type="NCBI Taxonomy" id="2570228"/>
    <lineage>
        <taxon>Bacteria</taxon>
        <taxon>Bacillati</taxon>
        <taxon>Bacillota</taxon>
        <taxon>Bacilli</taxon>
        <taxon>Bacillales</taxon>
        <taxon>Paenibacillaceae</taxon>
        <taxon>Brevibacillus</taxon>
    </lineage>
</organism>
<dbReference type="SUPFAM" id="SSF160631">
    <property type="entry name" value="SMI1/KNR4-like"/>
    <property type="match status" value="1"/>
</dbReference>
<dbReference type="EMBL" id="SZNK01000001">
    <property type="protein sequence ID" value="TKI57394.1"/>
    <property type="molecule type" value="Genomic_DNA"/>
</dbReference>
<dbReference type="OrthoDB" id="2998240at2"/>
<protein>
    <submittedName>
        <fullName evidence="2">SMI1/KNR4 family protein</fullName>
    </submittedName>
</protein>